<dbReference type="VEuPathDB" id="FungiDB:An07g01660"/>
<dbReference type="Proteomes" id="UP000197666">
    <property type="component" value="Unassembled WGS sequence"/>
</dbReference>
<dbReference type="AlphaFoldDB" id="A0A505I7V6"/>
<comment type="caution">
    <text evidence="1">The sequence shown here is derived from an EMBL/GenBank/DDBJ whole genome shotgun (WGS) entry which is preliminary data.</text>
</comment>
<gene>
    <name evidence="1" type="ORF">CAN33_0015500</name>
</gene>
<dbReference type="InterPro" id="IPR029058">
    <property type="entry name" value="AB_hydrolase_fold"/>
</dbReference>
<dbReference type="SUPFAM" id="SSF53474">
    <property type="entry name" value="alpha/beta-Hydrolases"/>
    <property type="match status" value="1"/>
</dbReference>
<dbReference type="Gene3D" id="3.40.50.1820">
    <property type="entry name" value="alpha/beta hydrolase"/>
    <property type="match status" value="1"/>
</dbReference>
<dbReference type="VEuPathDB" id="FungiDB:ATCC64974_44340"/>
<accession>A0A505I7V6</accession>
<dbReference type="VEuPathDB" id="FungiDB:An07g01670"/>
<evidence type="ECO:0000313" key="2">
    <source>
        <dbReference type="Proteomes" id="UP000197666"/>
    </source>
</evidence>
<dbReference type="EMBL" id="NKJJ02000007">
    <property type="protein sequence ID" value="TPR07770.1"/>
    <property type="molecule type" value="Genomic_DNA"/>
</dbReference>
<name>A0A505I7V6_ASPNG</name>
<evidence type="ECO:0000313" key="1">
    <source>
        <dbReference type="EMBL" id="TPR07770.1"/>
    </source>
</evidence>
<proteinExistence type="predicted"/>
<reference evidence="2" key="1">
    <citation type="submission" date="2018-10" db="EMBL/GenBank/DDBJ databases">
        <title>FDA dAtabase for Regulatory Grade micrObial Sequences (FDA-ARGOS): Supporting development and validation of Infectious Disease Dx tests.</title>
        <authorList>
            <person name="Kerrigan L."/>
            <person name="Tallon L."/>
            <person name="Sadzewicz L."/>
            <person name="Sengamalay N."/>
            <person name="Ott S."/>
            <person name="Godinez A."/>
            <person name="Nagaraj S."/>
            <person name="Vavikolanu K."/>
            <person name="Nadendla S."/>
            <person name="George J."/>
            <person name="Sichtig H."/>
        </authorList>
    </citation>
    <scope>NUCLEOTIDE SEQUENCE [LARGE SCALE GENOMIC DNA]</scope>
    <source>
        <strain evidence="2">FDAARGOS_311</strain>
    </source>
</reference>
<dbReference type="VEuPathDB" id="FungiDB:ASPNIDRAFT2_1173760"/>
<organism evidence="1 2">
    <name type="scientific">Aspergillus niger</name>
    <dbReference type="NCBI Taxonomy" id="5061"/>
    <lineage>
        <taxon>Eukaryota</taxon>
        <taxon>Fungi</taxon>
        <taxon>Dikarya</taxon>
        <taxon>Ascomycota</taxon>
        <taxon>Pezizomycotina</taxon>
        <taxon>Eurotiomycetes</taxon>
        <taxon>Eurotiomycetidae</taxon>
        <taxon>Eurotiales</taxon>
        <taxon>Aspergillaceae</taxon>
        <taxon>Aspergillus</taxon>
        <taxon>Aspergillus subgen. Circumdati</taxon>
    </lineage>
</organism>
<dbReference type="VEuPathDB" id="FungiDB:M747DRAFT_286334"/>
<sequence>MEPSPFNITEHVVDCQHIREYARATRSTNDALKLAVKQYTPKSNPNPQPGDVTIIGATSVGSPKELNEPLWEEVYERLERQGLRIRSIWITDSAHQAASAAINAEHLGFEPSWFDHSRDLLYMINKFKAEMPKPIIGVGHSIGVGQLNIQPNVQLPSTRLGLSLIHPRLFTSLILIEPVIVKDFDSGRGSSFAKSALIKKDTWKSRSEADAYFRKALQGWDSRCLDLWFKYGLRDLDFQADSAGTGNHESAVGLATTKDQEIAQSLRPNFVDLQPANIDSNKHSDYLRDPTFYIDVTGQSKTLPFYRYEPILLWRLLKYVRPSVLWIYGGKSIMATPDQRAEKLQRTGTGVGGSGGYKNGRVKEIVIPEGGHFVPFEDVAGVAEPASEWIRHEIARWKEEEDRIQKGWLELTAKERSSIPNEWLAQMDKYFMKGKAGKTKVRAKL</sequence>
<protein>
    <submittedName>
        <fullName evidence="1">Uncharacterized protein</fullName>
    </submittedName>
</protein>